<dbReference type="CDD" id="cd00082">
    <property type="entry name" value="HisKA"/>
    <property type="match status" value="1"/>
</dbReference>
<dbReference type="Pfam" id="PF00512">
    <property type="entry name" value="HisKA"/>
    <property type="match status" value="1"/>
</dbReference>
<evidence type="ECO:0000256" key="4">
    <source>
        <dbReference type="ARBA" id="ARBA00022553"/>
    </source>
</evidence>
<keyword evidence="9" id="KW-0067">ATP-binding</keyword>
<evidence type="ECO:0000256" key="6">
    <source>
        <dbReference type="ARBA" id="ARBA00022692"/>
    </source>
</evidence>
<dbReference type="PANTHER" id="PTHR42878">
    <property type="entry name" value="TWO-COMPONENT HISTIDINE KINASE"/>
    <property type="match status" value="1"/>
</dbReference>
<evidence type="ECO:0000256" key="3">
    <source>
        <dbReference type="ARBA" id="ARBA00012438"/>
    </source>
</evidence>
<dbReference type="InterPro" id="IPR000700">
    <property type="entry name" value="PAS-assoc_C"/>
</dbReference>
<evidence type="ECO:0000313" key="17">
    <source>
        <dbReference type="EMBL" id="KKT60872.1"/>
    </source>
</evidence>
<comment type="catalytic activity">
    <reaction evidence="1">
        <text>ATP + protein L-histidine = ADP + protein N-phospho-L-histidine.</text>
        <dbReference type="EC" id="2.7.13.3"/>
    </reaction>
</comment>
<dbReference type="InterPro" id="IPR004358">
    <property type="entry name" value="Sig_transdc_His_kin-like_C"/>
</dbReference>
<keyword evidence="10" id="KW-1133">Transmembrane helix</keyword>
<dbReference type="GO" id="GO:0000155">
    <property type="term" value="F:phosphorelay sensor kinase activity"/>
    <property type="evidence" value="ECO:0007669"/>
    <property type="project" value="InterPro"/>
</dbReference>
<dbReference type="InterPro" id="IPR005467">
    <property type="entry name" value="His_kinase_dom"/>
</dbReference>
<evidence type="ECO:0000256" key="1">
    <source>
        <dbReference type="ARBA" id="ARBA00000085"/>
    </source>
</evidence>
<evidence type="ECO:0000313" key="18">
    <source>
        <dbReference type="Proteomes" id="UP000033945"/>
    </source>
</evidence>
<feature type="coiled-coil region" evidence="13">
    <location>
        <begin position="16"/>
        <end position="53"/>
    </location>
</feature>
<evidence type="ECO:0000256" key="9">
    <source>
        <dbReference type="ARBA" id="ARBA00022840"/>
    </source>
</evidence>
<keyword evidence="6" id="KW-0812">Transmembrane</keyword>
<dbReference type="SMART" id="SM00388">
    <property type="entry name" value="HisKA"/>
    <property type="match status" value="1"/>
</dbReference>
<evidence type="ECO:0000256" key="12">
    <source>
        <dbReference type="ARBA" id="ARBA00023136"/>
    </source>
</evidence>
<keyword evidence="11" id="KW-0902">Two-component regulatory system</keyword>
<keyword evidence="5" id="KW-0808">Transferase</keyword>
<feature type="domain" description="Histidine kinase" evidence="14">
    <location>
        <begin position="193"/>
        <end position="381"/>
    </location>
</feature>
<dbReference type="InterPro" id="IPR050351">
    <property type="entry name" value="BphY/WalK/GraS-like"/>
</dbReference>
<organism evidence="17 18">
    <name type="scientific">Candidatus Giovannonibacteria bacterium GW2011_GWA2_44_26</name>
    <dbReference type="NCBI Taxonomy" id="1618648"/>
    <lineage>
        <taxon>Bacteria</taxon>
        <taxon>Candidatus Giovannoniibacteriota</taxon>
    </lineage>
</organism>
<proteinExistence type="predicted"/>
<dbReference type="Gene3D" id="3.30.565.10">
    <property type="entry name" value="Histidine kinase-like ATPase, C-terminal domain"/>
    <property type="match status" value="1"/>
</dbReference>
<evidence type="ECO:0000256" key="5">
    <source>
        <dbReference type="ARBA" id="ARBA00022679"/>
    </source>
</evidence>
<comment type="subcellular location">
    <subcellularLocation>
        <location evidence="2">Membrane</location>
        <topology evidence="2">Multi-pass membrane protein</topology>
    </subcellularLocation>
</comment>
<dbReference type="PROSITE" id="PS50112">
    <property type="entry name" value="PAS"/>
    <property type="match status" value="1"/>
</dbReference>
<dbReference type="EC" id="2.7.13.3" evidence="3"/>
<dbReference type="GO" id="GO:0030295">
    <property type="term" value="F:protein kinase activator activity"/>
    <property type="evidence" value="ECO:0007669"/>
    <property type="project" value="TreeGrafter"/>
</dbReference>
<dbReference type="FunFam" id="3.30.565.10:FF:000006">
    <property type="entry name" value="Sensor histidine kinase WalK"/>
    <property type="match status" value="1"/>
</dbReference>
<dbReference type="EMBL" id="LCIT01000043">
    <property type="protein sequence ID" value="KKT60872.1"/>
    <property type="molecule type" value="Genomic_DNA"/>
</dbReference>
<dbReference type="CDD" id="cd00130">
    <property type="entry name" value="PAS"/>
    <property type="match status" value="1"/>
</dbReference>
<dbReference type="InterPro" id="IPR003594">
    <property type="entry name" value="HATPase_dom"/>
</dbReference>
<evidence type="ECO:0000259" key="16">
    <source>
        <dbReference type="PROSITE" id="PS50113"/>
    </source>
</evidence>
<evidence type="ECO:0000256" key="13">
    <source>
        <dbReference type="SAM" id="Coils"/>
    </source>
</evidence>
<dbReference type="PRINTS" id="PR00344">
    <property type="entry name" value="BCTRLSENSOR"/>
</dbReference>
<dbReference type="PROSITE" id="PS50113">
    <property type="entry name" value="PAC"/>
    <property type="match status" value="1"/>
</dbReference>
<dbReference type="SUPFAM" id="SSF55874">
    <property type="entry name" value="ATPase domain of HSP90 chaperone/DNA topoisomerase II/histidine kinase"/>
    <property type="match status" value="1"/>
</dbReference>
<evidence type="ECO:0000259" key="14">
    <source>
        <dbReference type="PROSITE" id="PS50109"/>
    </source>
</evidence>
<evidence type="ECO:0000256" key="10">
    <source>
        <dbReference type="ARBA" id="ARBA00022989"/>
    </source>
</evidence>
<dbReference type="Pfam" id="PF13426">
    <property type="entry name" value="PAS_9"/>
    <property type="match status" value="1"/>
</dbReference>
<sequence length="393" mass="44251">MVFSRAQARVINKTLRKKSEEKVEEIEKKIKYLNDTEAAMLNILEDERALEERLKTERARFEAIVSTMGEGLLVLNRDYQIVLMNATAERLLETSAKDAVGQDAKNMILMFKGKNPLPDEERPVAITFKTGQPMFTGLEDNLYYQNRFGKRFAVAMAATPLRKEEEIVGAVVVFRDVTEEKKLDESRTSFISIASHQLRTPLTSIRWFVEMLLAGDAGPLSNDQKHFVSQIYESADRMIDLVNLLLQIARVEAGIEVKTSRDPLPLIPMDQEVVWQVVQNLLTNAIRYSPKKGVISVFIADKGNFLEYAVKDSGIGIPENQQSRVFEKFFRADNAIKEIPEGSGLGLALVKSLVEGWGGKVWFESKEGAGTIFYFTVPIEGVRRKEGGVGLRV</sequence>
<dbReference type="GO" id="GO:0005524">
    <property type="term" value="F:ATP binding"/>
    <property type="evidence" value="ECO:0007669"/>
    <property type="project" value="UniProtKB-KW"/>
</dbReference>
<protein>
    <recommendedName>
        <fullName evidence="3">histidine kinase</fullName>
        <ecNumber evidence="3">2.7.13.3</ecNumber>
    </recommendedName>
</protein>
<evidence type="ECO:0000259" key="15">
    <source>
        <dbReference type="PROSITE" id="PS50112"/>
    </source>
</evidence>
<name>A0A0G1KX22_9BACT</name>
<keyword evidence="13" id="KW-0175">Coiled coil</keyword>
<evidence type="ECO:0000256" key="11">
    <source>
        <dbReference type="ARBA" id="ARBA00023012"/>
    </source>
</evidence>
<dbReference type="InterPro" id="IPR036097">
    <property type="entry name" value="HisK_dim/P_sf"/>
</dbReference>
<dbReference type="Proteomes" id="UP000033945">
    <property type="component" value="Unassembled WGS sequence"/>
</dbReference>
<feature type="domain" description="PAS" evidence="15">
    <location>
        <begin position="57"/>
        <end position="102"/>
    </location>
</feature>
<dbReference type="GO" id="GO:0016020">
    <property type="term" value="C:membrane"/>
    <property type="evidence" value="ECO:0007669"/>
    <property type="project" value="UniProtKB-SubCell"/>
</dbReference>
<dbReference type="PROSITE" id="PS50109">
    <property type="entry name" value="HIS_KIN"/>
    <property type="match status" value="1"/>
</dbReference>
<dbReference type="Gene3D" id="1.10.287.130">
    <property type="match status" value="1"/>
</dbReference>
<keyword evidence="4" id="KW-0597">Phosphoprotein</keyword>
<dbReference type="CDD" id="cd00075">
    <property type="entry name" value="HATPase"/>
    <property type="match status" value="1"/>
</dbReference>
<dbReference type="Pfam" id="PF02518">
    <property type="entry name" value="HATPase_c"/>
    <property type="match status" value="1"/>
</dbReference>
<dbReference type="InterPro" id="IPR036890">
    <property type="entry name" value="HATPase_C_sf"/>
</dbReference>
<dbReference type="SUPFAM" id="SSF55785">
    <property type="entry name" value="PYP-like sensor domain (PAS domain)"/>
    <property type="match status" value="1"/>
</dbReference>
<dbReference type="InterPro" id="IPR000014">
    <property type="entry name" value="PAS"/>
</dbReference>
<accession>A0A0G1KX22</accession>
<dbReference type="GO" id="GO:0007234">
    <property type="term" value="P:osmosensory signaling via phosphorelay pathway"/>
    <property type="evidence" value="ECO:0007669"/>
    <property type="project" value="TreeGrafter"/>
</dbReference>
<dbReference type="InterPro" id="IPR003661">
    <property type="entry name" value="HisK_dim/P_dom"/>
</dbReference>
<keyword evidence="7" id="KW-0547">Nucleotide-binding</keyword>
<gene>
    <name evidence="17" type="ORF">UW55_C0043G0006</name>
</gene>
<evidence type="ECO:0000256" key="8">
    <source>
        <dbReference type="ARBA" id="ARBA00022777"/>
    </source>
</evidence>
<keyword evidence="8" id="KW-0418">Kinase</keyword>
<evidence type="ECO:0000256" key="7">
    <source>
        <dbReference type="ARBA" id="ARBA00022741"/>
    </source>
</evidence>
<feature type="domain" description="PAC" evidence="16">
    <location>
        <begin position="136"/>
        <end position="189"/>
    </location>
</feature>
<dbReference type="PANTHER" id="PTHR42878:SF7">
    <property type="entry name" value="SENSOR HISTIDINE KINASE GLRK"/>
    <property type="match status" value="1"/>
</dbReference>
<dbReference type="Gene3D" id="3.30.450.20">
    <property type="entry name" value="PAS domain"/>
    <property type="match status" value="1"/>
</dbReference>
<comment type="caution">
    <text evidence="17">The sequence shown here is derived from an EMBL/GenBank/DDBJ whole genome shotgun (WGS) entry which is preliminary data.</text>
</comment>
<dbReference type="SMART" id="SM00387">
    <property type="entry name" value="HATPase_c"/>
    <property type="match status" value="1"/>
</dbReference>
<dbReference type="SUPFAM" id="SSF47384">
    <property type="entry name" value="Homodimeric domain of signal transducing histidine kinase"/>
    <property type="match status" value="1"/>
</dbReference>
<evidence type="ECO:0000256" key="2">
    <source>
        <dbReference type="ARBA" id="ARBA00004141"/>
    </source>
</evidence>
<reference evidence="17 18" key="1">
    <citation type="journal article" date="2015" name="Nature">
        <title>rRNA introns, odd ribosomes, and small enigmatic genomes across a large radiation of phyla.</title>
        <authorList>
            <person name="Brown C.T."/>
            <person name="Hug L.A."/>
            <person name="Thomas B.C."/>
            <person name="Sharon I."/>
            <person name="Castelle C.J."/>
            <person name="Singh A."/>
            <person name="Wilkins M.J."/>
            <person name="Williams K.H."/>
            <person name="Banfield J.F."/>
        </authorList>
    </citation>
    <scope>NUCLEOTIDE SEQUENCE [LARGE SCALE GENOMIC DNA]</scope>
</reference>
<dbReference type="NCBIfam" id="TIGR00229">
    <property type="entry name" value="sensory_box"/>
    <property type="match status" value="1"/>
</dbReference>
<keyword evidence="12" id="KW-0472">Membrane</keyword>
<dbReference type="InterPro" id="IPR035965">
    <property type="entry name" value="PAS-like_dom_sf"/>
</dbReference>
<dbReference type="AlphaFoldDB" id="A0A0G1KX22"/>
<dbReference type="GO" id="GO:0000156">
    <property type="term" value="F:phosphorelay response regulator activity"/>
    <property type="evidence" value="ECO:0007669"/>
    <property type="project" value="TreeGrafter"/>
</dbReference>
<dbReference type="SMART" id="SM00091">
    <property type="entry name" value="PAS"/>
    <property type="match status" value="1"/>
</dbReference>